<sequence>MSTTSISSFDSDHTSDATWSLSSGSSRSNSISFTHTLPPYTAFLSSLEPVDPSTLSPGAECPICRVTYSTATRTPAPRSESQTAQLFNTLPLLLREEEPANYDNDRAVTLPCSGAHVIGEACWAREGGNTCPFCRERLFYTRHGYDNTSELRYENYPRSRGNIETLQQTGITRGINITTWLPVIRWPRTSGYIRWGREARAFSRYLGRILEDIPLDERGRYPGFALLLLDPILPHVFAILYRLIHILQGREMPAVQLVNALQGRIDQYLRDYAAEINRSQALDWLVANVISMWVAQELMMTELRREMGEDEDDALFTPHRWEEDLAGYRFEDVDAFGRPRNHRDRHHWWRRPSLRRLSSFDSLPSGSGERSNRSSPNNALPQETPTADPTSSSPAIETEPALVHDSVTGDLFALSMSGGTILARNLRTGQINVVTLNEIFSVHGPI</sequence>
<name>A0A6A5TAN2_9PLEO</name>
<feature type="region of interest" description="Disordered" evidence="1">
    <location>
        <begin position="1"/>
        <end position="29"/>
    </location>
</feature>
<evidence type="ECO:0000313" key="3">
    <source>
        <dbReference type="Proteomes" id="UP000800035"/>
    </source>
</evidence>
<dbReference type="OrthoDB" id="3773917at2759"/>
<dbReference type="EMBL" id="ML977038">
    <property type="protein sequence ID" value="KAF1949350.1"/>
    <property type="molecule type" value="Genomic_DNA"/>
</dbReference>
<accession>A0A6A5TAN2</accession>
<feature type="region of interest" description="Disordered" evidence="1">
    <location>
        <begin position="360"/>
        <end position="396"/>
    </location>
</feature>
<organism evidence="2 3">
    <name type="scientific">Byssothecium circinans</name>
    <dbReference type="NCBI Taxonomy" id="147558"/>
    <lineage>
        <taxon>Eukaryota</taxon>
        <taxon>Fungi</taxon>
        <taxon>Dikarya</taxon>
        <taxon>Ascomycota</taxon>
        <taxon>Pezizomycotina</taxon>
        <taxon>Dothideomycetes</taxon>
        <taxon>Pleosporomycetidae</taxon>
        <taxon>Pleosporales</taxon>
        <taxon>Massarineae</taxon>
        <taxon>Massarinaceae</taxon>
        <taxon>Byssothecium</taxon>
    </lineage>
</organism>
<reference evidence="2" key="1">
    <citation type="journal article" date="2020" name="Stud. Mycol.">
        <title>101 Dothideomycetes genomes: a test case for predicting lifestyles and emergence of pathogens.</title>
        <authorList>
            <person name="Haridas S."/>
            <person name="Albert R."/>
            <person name="Binder M."/>
            <person name="Bloem J."/>
            <person name="Labutti K."/>
            <person name="Salamov A."/>
            <person name="Andreopoulos B."/>
            <person name="Baker S."/>
            <person name="Barry K."/>
            <person name="Bills G."/>
            <person name="Bluhm B."/>
            <person name="Cannon C."/>
            <person name="Castanera R."/>
            <person name="Culley D."/>
            <person name="Daum C."/>
            <person name="Ezra D."/>
            <person name="Gonzalez J."/>
            <person name="Henrissat B."/>
            <person name="Kuo A."/>
            <person name="Liang C."/>
            <person name="Lipzen A."/>
            <person name="Lutzoni F."/>
            <person name="Magnuson J."/>
            <person name="Mondo S."/>
            <person name="Nolan M."/>
            <person name="Ohm R."/>
            <person name="Pangilinan J."/>
            <person name="Park H.-J."/>
            <person name="Ramirez L."/>
            <person name="Alfaro M."/>
            <person name="Sun H."/>
            <person name="Tritt A."/>
            <person name="Yoshinaga Y."/>
            <person name="Zwiers L.-H."/>
            <person name="Turgeon B."/>
            <person name="Goodwin S."/>
            <person name="Spatafora J."/>
            <person name="Crous P."/>
            <person name="Grigoriev I."/>
        </authorList>
    </citation>
    <scope>NUCLEOTIDE SEQUENCE</scope>
    <source>
        <strain evidence="2">CBS 675.92</strain>
    </source>
</reference>
<evidence type="ECO:0000256" key="1">
    <source>
        <dbReference type="SAM" id="MobiDB-lite"/>
    </source>
</evidence>
<gene>
    <name evidence="2" type="ORF">CC80DRAFT_581264</name>
</gene>
<proteinExistence type="predicted"/>
<evidence type="ECO:0008006" key="4">
    <source>
        <dbReference type="Google" id="ProtNLM"/>
    </source>
</evidence>
<keyword evidence="3" id="KW-1185">Reference proteome</keyword>
<protein>
    <recommendedName>
        <fullName evidence="4">RING-type domain-containing protein</fullName>
    </recommendedName>
</protein>
<dbReference type="AlphaFoldDB" id="A0A6A5TAN2"/>
<evidence type="ECO:0000313" key="2">
    <source>
        <dbReference type="EMBL" id="KAF1949350.1"/>
    </source>
</evidence>
<feature type="compositionally biased region" description="Polar residues" evidence="1">
    <location>
        <begin position="373"/>
        <end position="395"/>
    </location>
</feature>
<feature type="compositionally biased region" description="Low complexity" evidence="1">
    <location>
        <begin position="20"/>
        <end position="29"/>
    </location>
</feature>
<dbReference type="Proteomes" id="UP000800035">
    <property type="component" value="Unassembled WGS sequence"/>
</dbReference>